<dbReference type="GO" id="GO:0009395">
    <property type="term" value="P:phospholipid catabolic process"/>
    <property type="evidence" value="ECO:0007669"/>
    <property type="project" value="TreeGrafter"/>
</dbReference>
<dbReference type="Gene3D" id="3.40.720.10">
    <property type="entry name" value="Alkaline Phosphatase, subunit A"/>
    <property type="match status" value="1"/>
</dbReference>
<dbReference type="InterPro" id="IPR007312">
    <property type="entry name" value="Phosphoesterase"/>
</dbReference>
<evidence type="ECO:0000256" key="1">
    <source>
        <dbReference type="ARBA" id="ARBA00022801"/>
    </source>
</evidence>
<evidence type="ECO:0000313" key="2">
    <source>
        <dbReference type="EMBL" id="RSL14736.1"/>
    </source>
</evidence>
<dbReference type="RefSeq" id="WP_260472607.1">
    <property type="nucleotide sequence ID" value="NZ_RSDW01000001.1"/>
</dbReference>
<dbReference type="Proteomes" id="UP000269669">
    <property type="component" value="Unassembled WGS sequence"/>
</dbReference>
<comment type="caution">
    <text evidence="2">The sequence shown here is derived from an EMBL/GenBank/DDBJ whole genome shotgun (WGS) entry which is preliminary data.</text>
</comment>
<sequence>MMFNKKRWITALVVLIAAGIGAVIVACSNGDSTSTNASLVSGKVKHVWVITLENENYSTTFGASTPSPYLAKTLTAQGALLSGYYGTGHVSLDNYVSMLSGQPGTPQTISDCITYADFAQTSTTFQDQLAVGTGCVYPASVKTLPDQLKGKGLTWKGYMGDMGNDPARESATCGHPALNTTDLTQTAEAPSAAVPLGDQYATRHNPFMYFHSIIDSPDCQSNVVNLDKNLQNDLASASTTANFNFITPSLCDDGHDAPCVDGRPGGLVSADAFLQKWIPIITASAAYKADGLIIINFDESTYGSVVPSSTGVAITFNGGVCCNEQPGPNLPAYPQSSSIKSGGATYTLTYTSYGGDNTGAVLLSPFIKGGTVTTTGYNHYSMLRSIEDIFGLGHLGYAQEPGAGTFGADVFTGL</sequence>
<dbReference type="GO" id="GO:0016788">
    <property type="term" value="F:hydrolase activity, acting on ester bonds"/>
    <property type="evidence" value="ECO:0007669"/>
    <property type="project" value="InterPro"/>
</dbReference>
<dbReference type="EMBL" id="RSDW01000001">
    <property type="protein sequence ID" value="RSL14736.1"/>
    <property type="molecule type" value="Genomic_DNA"/>
</dbReference>
<name>A0A3R9PP39_9BACT</name>
<dbReference type="PANTHER" id="PTHR31956">
    <property type="entry name" value="NON-SPECIFIC PHOSPHOLIPASE C4-RELATED"/>
    <property type="match status" value="1"/>
</dbReference>
<keyword evidence="3" id="KW-1185">Reference proteome</keyword>
<gene>
    <name evidence="2" type="ORF">EDE15_0201</name>
</gene>
<reference evidence="2 3" key="1">
    <citation type="submission" date="2018-12" db="EMBL/GenBank/DDBJ databases">
        <title>Sequencing of bacterial isolates from soil warming experiment in Harvard Forest, Massachusetts, USA.</title>
        <authorList>
            <person name="Deangelis K."/>
        </authorList>
    </citation>
    <scope>NUCLEOTIDE SEQUENCE [LARGE SCALE GENOMIC DNA]</scope>
    <source>
        <strain evidence="2 3">EB153</strain>
    </source>
</reference>
<keyword evidence="1" id="KW-0378">Hydrolase</keyword>
<dbReference type="AlphaFoldDB" id="A0A3R9PP39"/>
<proteinExistence type="predicted"/>
<evidence type="ECO:0000313" key="3">
    <source>
        <dbReference type="Proteomes" id="UP000269669"/>
    </source>
</evidence>
<dbReference type="Pfam" id="PF04185">
    <property type="entry name" value="Phosphoesterase"/>
    <property type="match status" value="1"/>
</dbReference>
<accession>A0A3R9PP39</accession>
<dbReference type="PROSITE" id="PS51257">
    <property type="entry name" value="PROKAR_LIPOPROTEIN"/>
    <property type="match status" value="1"/>
</dbReference>
<protein>
    <submittedName>
        <fullName evidence="2">Phosphoesterase family protein</fullName>
    </submittedName>
</protein>
<dbReference type="PANTHER" id="PTHR31956:SF8">
    <property type="entry name" value="ACID PHOSPHATASE PHOA (AFU_ORTHOLOGUE AFUA_1G03570)"/>
    <property type="match status" value="1"/>
</dbReference>
<organism evidence="2 3">
    <name type="scientific">Edaphobacter aggregans</name>
    <dbReference type="NCBI Taxonomy" id="570835"/>
    <lineage>
        <taxon>Bacteria</taxon>
        <taxon>Pseudomonadati</taxon>
        <taxon>Acidobacteriota</taxon>
        <taxon>Terriglobia</taxon>
        <taxon>Terriglobales</taxon>
        <taxon>Acidobacteriaceae</taxon>
        <taxon>Edaphobacter</taxon>
    </lineage>
</organism>
<dbReference type="InterPro" id="IPR017850">
    <property type="entry name" value="Alkaline_phosphatase_core_sf"/>
</dbReference>